<dbReference type="InterPro" id="IPR036749">
    <property type="entry name" value="Expansin_CBD_sf"/>
</dbReference>
<organism evidence="4 5">
    <name type="scientific">Coccomyxa viridis</name>
    <dbReference type="NCBI Taxonomy" id="1274662"/>
    <lineage>
        <taxon>Eukaryota</taxon>
        <taxon>Viridiplantae</taxon>
        <taxon>Chlorophyta</taxon>
        <taxon>core chlorophytes</taxon>
        <taxon>Trebouxiophyceae</taxon>
        <taxon>Trebouxiophyceae incertae sedis</taxon>
        <taxon>Coccomyxaceae</taxon>
        <taxon>Coccomyxa</taxon>
    </lineage>
</organism>
<dbReference type="InterPro" id="IPR036908">
    <property type="entry name" value="RlpA-like_sf"/>
</dbReference>
<dbReference type="AlphaFoldDB" id="A0AAV1HYR2"/>
<dbReference type="InterPro" id="IPR051477">
    <property type="entry name" value="Expansin_CellWall"/>
</dbReference>
<feature type="signal peptide" evidence="3">
    <location>
        <begin position="1"/>
        <end position="20"/>
    </location>
</feature>
<dbReference type="SUPFAM" id="SSF50685">
    <property type="entry name" value="Barwin-like endoglucanases"/>
    <property type="match status" value="1"/>
</dbReference>
<accession>A0AAV1HYR2</accession>
<evidence type="ECO:0000313" key="5">
    <source>
        <dbReference type="Proteomes" id="UP001314263"/>
    </source>
</evidence>
<feature type="region of interest" description="Disordered" evidence="2">
    <location>
        <begin position="220"/>
        <end position="305"/>
    </location>
</feature>
<protein>
    <submittedName>
        <fullName evidence="4">Uncharacterized protein</fullName>
    </submittedName>
</protein>
<evidence type="ECO:0000256" key="1">
    <source>
        <dbReference type="ARBA" id="ARBA00022729"/>
    </source>
</evidence>
<comment type="caution">
    <text evidence="4">The sequence shown here is derived from an EMBL/GenBank/DDBJ whole genome shotgun (WGS) entry which is preliminary data.</text>
</comment>
<name>A0AAV1HYR2_9CHLO</name>
<dbReference type="Gene3D" id="2.40.40.10">
    <property type="entry name" value="RlpA-like domain"/>
    <property type="match status" value="1"/>
</dbReference>
<keyword evidence="5" id="KW-1185">Reference proteome</keyword>
<dbReference type="PANTHER" id="PTHR31836">
    <property type="match status" value="1"/>
</dbReference>
<evidence type="ECO:0000256" key="2">
    <source>
        <dbReference type="SAM" id="MobiDB-lite"/>
    </source>
</evidence>
<dbReference type="Gene3D" id="2.60.40.760">
    <property type="entry name" value="Expansin, cellulose-binding-like domain"/>
    <property type="match status" value="1"/>
</dbReference>
<evidence type="ECO:0000313" key="4">
    <source>
        <dbReference type="EMBL" id="CAK0767720.1"/>
    </source>
</evidence>
<keyword evidence="1 3" id="KW-0732">Signal</keyword>
<evidence type="ECO:0000256" key="3">
    <source>
        <dbReference type="SAM" id="SignalP"/>
    </source>
</evidence>
<reference evidence="4 5" key="1">
    <citation type="submission" date="2023-10" db="EMBL/GenBank/DDBJ databases">
        <authorList>
            <person name="Maclean D."/>
            <person name="Macfadyen A."/>
        </authorList>
    </citation>
    <scope>NUCLEOTIDE SEQUENCE [LARGE SCALE GENOMIC DNA]</scope>
</reference>
<dbReference type="EMBL" id="CAUYUE010000004">
    <property type="protein sequence ID" value="CAK0767720.1"/>
    <property type="molecule type" value="Genomic_DNA"/>
</dbReference>
<feature type="compositionally biased region" description="Polar residues" evidence="2">
    <location>
        <begin position="278"/>
        <end position="305"/>
    </location>
</feature>
<dbReference type="Proteomes" id="UP001314263">
    <property type="component" value="Unassembled WGS sequence"/>
</dbReference>
<proteinExistence type="predicted"/>
<feature type="chain" id="PRO_5043337189" evidence="3">
    <location>
        <begin position="21"/>
        <end position="545"/>
    </location>
</feature>
<dbReference type="PANTHER" id="PTHR31836:SF21">
    <property type="entry name" value="EXPANSIN-LIKE PROTEIN 7"/>
    <property type="match status" value="1"/>
</dbReference>
<gene>
    <name evidence="4" type="ORF">CVIRNUC_003489</name>
</gene>
<sequence length="545" mass="57050">MMLSSKRVILTLALVGTTIASEGIFDQDYTGDGTYYGQHGGAGHCSMQFTDSAQLPWTNGVSYFVALNRPQYNDSSPCGTCVALHGTGPGIGTLPVPETVAYAIVADECPECKTGDLDIATSGDGRWTIQWHAVPCDVGSTSFQYSFQNSNPWYVKLGITNTRVPPATVELSIGGQYATMQRTIDNYFVLSSGTPVVFPASVRVTSIMGDTVEDTIEAATGGPAHGKVQFPDREEPSGTPKIAPMAQPSGVAPPSVSVEAPASAGAHAPIHGIPPMTAPNTPVQTIQASQTQHVGQSQEGTPTRETGQCYDGQWLGTCCPGGTVCTRLSEWYRQCLPNSAPSEAVLPPLFPFGNVPSTVNSSARVPWSVELAGQSLGVTALMNTSCTVGLTNNQQCGGLGGVCSTMLQGCEDAPAEGVCCPSGNYCQRQNAYYYKCVANQTANASASPGTIYIDQNAACGGLTVPDAYRDVSGGVTPIDGPWQNTRCRNSDSVCMRLDAHYYECRALPFVTGAAAELAKEPSGPSTEGLHVGLLIDNAVARAAST</sequence>